<evidence type="ECO:0000313" key="2">
    <source>
        <dbReference type="EMBL" id="MEW9918105.1"/>
    </source>
</evidence>
<dbReference type="EMBL" id="JBFNXX010000001">
    <property type="protein sequence ID" value="MEW9918105.1"/>
    <property type="molecule type" value="Genomic_DNA"/>
</dbReference>
<proteinExistence type="predicted"/>
<dbReference type="Gene3D" id="2.120.10.30">
    <property type="entry name" value="TolB, C-terminal domain"/>
    <property type="match status" value="1"/>
</dbReference>
<keyword evidence="3" id="KW-1185">Reference proteome</keyword>
<comment type="caution">
    <text evidence="2">The sequence shown here is derived from an EMBL/GenBank/DDBJ whole genome shotgun (WGS) entry which is preliminary data.</text>
</comment>
<gene>
    <name evidence="2" type="ORF">AB2B41_00685</name>
</gene>
<dbReference type="Proteomes" id="UP001556098">
    <property type="component" value="Unassembled WGS sequence"/>
</dbReference>
<name>A0ABV3RGL1_9RHOB</name>
<dbReference type="InterPro" id="IPR014567">
    <property type="entry name" value="UCP031900"/>
</dbReference>
<reference evidence="2 3" key="1">
    <citation type="submission" date="2024-07" db="EMBL/GenBank/DDBJ databases">
        <title>Marimonas sp.nov., isolated from tidal-flat sediment.</title>
        <authorList>
            <person name="Jayan J.N."/>
            <person name="Lee S.S."/>
        </authorList>
    </citation>
    <scope>NUCLEOTIDE SEQUENCE [LARGE SCALE GENOMIC DNA]</scope>
    <source>
        <strain evidence="2 3">MJW-29</strain>
    </source>
</reference>
<dbReference type="RefSeq" id="WP_367875803.1">
    <property type="nucleotide sequence ID" value="NZ_JBFNXX010000001.1"/>
</dbReference>
<evidence type="ECO:0000313" key="3">
    <source>
        <dbReference type="Proteomes" id="UP001556098"/>
    </source>
</evidence>
<dbReference type="SUPFAM" id="SSF101898">
    <property type="entry name" value="NHL repeat"/>
    <property type="match status" value="1"/>
</dbReference>
<organism evidence="2 3">
    <name type="scientific">Sulfitobacter sediminis</name>
    <dbReference type="NCBI Taxonomy" id="3234186"/>
    <lineage>
        <taxon>Bacteria</taxon>
        <taxon>Pseudomonadati</taxon>
        <taxon>Pseudomonadota</taxon>
        <taxon>Alphaproteobacteria</taxon>
        <taxon>Rhodobacterales</taxon>
        <taxon>Roseobacteraceae</taxon>
        <taxon>Sulfitobacter</taxon>
    </lineage>
</organism>
<evidence type="ECO:0000259" key="1">
    <source>
        <dbReference type="Pfam" id="PF13449"/>
    </source>
</evidence>
<dbReference type="InterPro" id="IPR027372">
    <property type="entry name" value="Phytase-like_dom"/>
</dbReference>
<protein>
    <submittedName>
        <fullName evidence="2">Esterase-like activity of phytase family protein</fullName>
    </submittedName>
</protein>
<accession>A0ABV3RGL1</accession>
<feature type="domain" description="Phytase-like" evidence="1">
    <location>
        <begin position="24"/>
        <end position="261"/>
    </location>
</feature>
<dbReference type="InterPro" id="IPR011042">
    <property type="entry name" value="6-blade_b-propeller_TolB-like"/>
</dbReference>
<dbReference type="PIRSF" id="PIRSF031900">
    <property type="entry name" value="UCP031900"/>
    <property type="match status" value="1"/>
</dbReference>
<dbReference type="Pfam" id="PF13449">
    <property type="entry name" value="Phytase-like"/>
    <property type="match status" value="1"/>
</dbReference>
<sequence>MPVHAAEPELRLVSAVVWDRPESWFGGLSGLEIDRNGRDFIVIGDRGSVIRGRMIRLEGRLSAVEVLSRQPLRDAQGRPLGENARDVEGLALGRDGRAFVSLEDPHRVARIDLDSGRLHDLPGHEDFNAFAVNRGLEALAIHPDGRLFALAERRAGDNGTTRLYQFHRGHWRVSHQVPLSGPFVPVGADFDDAGRLYVLERTLSPLGFRSRIRRLDLGSGPGLIETLLTTGPGRHDNLETLSVWRDQAGDTRLTLISDDNFLPVQRTEIVEYVLKE</sequence>